<dbReference type="Pfam" id="PF14681">
    <property type="entry name" value="UPRTase"/>
    <property type="match status" value="1"/>
</dbReference>
<dbReference type="OrthoDB" id="106623at2759"/>
<evidence type="ECO:0000256" key="4">
    <source>
        <dbReference type="ARBA" id="ARBA00011894"/>
    </source>
</evidence>
<dbReference type="EC" id="2.4.2.9" evidence="4"/>
<evidence type="ECO:0000256" key="3">
    <source>
        <dbReference type="ARBA" id="ARBA00009516"/>
    </source>
</evidence>
<gene>
    <name evidence="11" type="primary">FUR1</name>
    <name evidence="11" type="ORF">EHS24_000014</name>
</gene>
<comment type="caution">
    <text evidence="11">The sequence shown here is derived from an EMBL/GenBank/DDBJ whole genome shotgun (WGS) entry which is preliminary data.</text>
</comment>
<evidence type="ECO:0000256" key="5">
    <source>
        <dbReference type="ARBA" id="ARBA00022533"/>
    </source>
</evidence>
<dbReference type="SUPFAM" id="SSF53271">
    <property type="entry name" value="PRTase-like"/>
    <property type="match status" value="1"/>
</dbReference>
<evidence type="ECO:0000313" key="12">
    <source>
        <dbReference type="Proteomes" id="UP000279236"/>
    </source>
</evidence>
<keyword evidence="12" id="KW-1185">Reference proteome</keyword>
<evidence type="ECO:0000256" key="1">
    <source>
        <dbReference type="ARBA" id="ARBA00001946"/>
    </source>
</evidence>
<keyword evidence="9" id="KW-0342">GTP-binding</keyword>
<dbReference type="AlphaFoldDB" id="A0A427Y8R2"/>
<dbReference type="EMBL" id="RSCE01000001">
    <property type="protein sequence ID" value="RSH87506.1"/>
    <property type="molecule type" value="Genomic_DNA"/>
</dbReference>
<dbReference type="GO" id="GO:0005525">
    <property type="term" value="F:GTP binding"/>
    <property type="evidence" value="ECO:0007669"/>
    <property type="project" value="UniProtKB-KW"/>
</dbReference>
<dbReference type="Gene3D" id="3.40.50.2020">
    <property type="match status" value="1"/>
</dbReference>
<keyword evidence="5" id="KW-0021">Allosteric enzyme</keyword>
<evidence type="ECO:0000259" key="10">
    <source>
        <dbReference type="Pfam" id="PF14681"/>
    </source>
</evidence>
<comment type="pathway">
    <text evidence="2">Pyrimidine metabolism; UMP biosynthesis via salvage pathway; UMP from uracil: step 1/1.</text>
</comment>
<evidence type="ECO:0000256" key="6">
    <source>
        <dbReference type="ARBA" id="ARBA00022676"/>
    </source>
</evidence>
<keyword evidence="8" id="KW-0547">Nucleotide-binding</keyword>
<evidence type="ECO:0000256" key="2">
    <source>
        <dbReference type="ARBA" id="ARBA00005180"/>
    </source>
</evidence>
<dbReference type="RefSeq" id="XP_028479714.1">
    <property type="nucleotide sequence ID" value="XM_028615857.1"/>
</dbReference>
<dbReference type="GO" id="GO:0004845">
    <property type="term" value="F:uracil phosphoribosyltransferase activity"/>
    <property type="evidence" value="ECO:0007669"/>
    <property type="project" value="UniProtKB-EC"/>
</dbReference>
<keyword evidence="7" id="KW-0808">Transferase</keyword>
<accession>A0A427Y8R2</accession>
<comment type="similarity">
    <text evidence="3">Belongs to the UPRTase family.</text>
</comment>
<comment type="cofactor">
    <cofactor evidence="1">
        <name>Mg(2+)</name>
        <dbReference type="ChEBI" id="CHEBI:18420"/>
    </cofactor>
</comment>
<feature type="domain" description="Phosphoribosyltransferase" evidence="10">
    <location>
        <begin position="19"/>
        <end position="219"/>
    </location>
</feature>
<evidence type="ECO:0000313" key="11">
    <source>
        <dbReference type="EMBL" id="RSH87506.1"/>
    </source>
</evidence>
<evidence type="ECO:0000256" key="8">
    <source>
        <dbReference type="ARBA" id="ARBA00022741"/>
    </source>
</evidence>
<keyword evidence="6" id="KW-0328">Glycosyltransferase</keyword>
<name>A0A427Y8R2_9TREE</name>
<evidence type="ECO:0000256" key="9">
    <source>
        <dbReference type="ARBA" id="ARBA00023134"/>
    </source>
</evidence>
<dbReference type="CDD" id="cd06223">
    <property type="entry name" value="PRTases_typeI"/>
    <property type="match status" value="1"/>
</dbReference>
<dbReference type="STRING" id="105984.A0A427Y8R2"/>
<reference evidence="11 12" key="1">
    <citation type="submission" date="2018-11" db="EMBL/GenBank/DDBJ databases">
        <title>Genome sequence of Apiotrichum porosum DSM 27194.</title>
        <authorList>
            <person name="Aliyu H."/>
            <person name="Gorte O."/>
            <person name="Ochsenreither K."/>
        </authorList>
    </citation>
    <scope>NUCLEOTIDE SEQUENCE [LARGE SCALE GENOMIC DNA]</scope>
    <source>
        <strain evidence="11 12">DSM 27194</strain>
    </source>
</reference>
<protein>
    <recommendedName>
        <fullName evidence="4">uracil phosphoribosyltransferase</fullName>
        <ecNumber evidence="4">2.4.2.9</ecNumber>
    </recommendedName>
</protein>
<dbReference type="InterPro" id="IPR000836">
    <property type="entry name" value="PRTase_dom"/>
</dbReference>
<dbReference type="FunFam" id="3.40.50.2020:FF:000023">
    <property type="entry name" value="Probable uracil phosphoribosyltransferase"/>
    <property type="match status" value="1"/>
</dbReference>
<dbReference type="GO" id="GO:0008655">
    <property type="term" value="P:pyrimidine-containing compound salvage"/>
    <property type="evidence" value="ECO:0007669"/>
    <property type="project" value="UniProtKB-ARBA"/>
</dbReference>
<dbReference type="Proteomes" id="UP000279236">
    <property type="component" value="Unassembled WGS sequence"/>
</dbReference>
<proteinExistence type="inferred from homology"/>
<dbReference type="GeneID" id="39584557"/>
<evidence type="ECO:0000256" key="7">
    <source>
        <dbReference type="ARBA" id="ARBA00022679"/>
    </source>
</evidence>
<organism evidence="11 12">
    <name type="scientific">Apiotrichum porosum</name>
    <dbReference type="NCBI Taxonomy" id="105984"/>
    <lineage>
        <taxon>Eukaryota</taxon>
        <taxon>Fungi</taxon>
        <taxon>Dikarya</taxon>
        <taxon>Basidiomycota</taxon>
        <taxon>Agaricomycotina</taxon>
        <taxon>Tremellomycetes</taxon>
        <taxon>Trichosporonales</taxon>
        <taxon>Trichosporonaceae</taxon>
        <taxon>Apiotrichum</taxon>
    </lineage>
</organism>
<sequence length="220" mass="24446">MASTSQNHQYGENVIVLPPTAQLQALLTLIRDEKTHRGDFVFYSDRIIRLLVEEGLNNLPVVPKEVRTPTGVDFNGVSFEGRICGVSIMRAGEAMEAGLRDCCRSVRIGKILIQRDEETTLPKLFYAKLPEDISDRFVLLLDPMLATGGSCLKAIEVLLEHGVKEDKILFLNLIASPLGIQAVSQRFPKMKTITAWVDAGLDEHAYITPGLGDFGDRYFL</sequence>
<dbReference type="InterPro" id="IPR029057">
    <property type="entry name" value="PRTase-like"/>
</dbReference>
<dbReference type="NCBIfam" id="NF001097">
    <property type="entry name" value="PRK00129.1"/>
    <property type="match status" value="1"/>
</dbReference>